<accession>E7S0M7</accession>
<evidence type="ECO:0000313" key="2">
    <source>
        <dbReference type="EMBL" id="EFV93801.1"/>
    </source>
</evidence>
<reference evidence="2 3" key="1">
    <citation type="submission" date="2010-12" db="EMBL/GenBank/DDBJ databases">
        <authorList>
            <person name="Muzny D."/>
            <person name="Qin X."/>
            <person name="Deng J."/>
            <person name="Jiang H."/>
            <person name="Liu Y."/>
            <person name="Qu J."/>
            <person name="Song X.-Z."/>
            <person name="Zhang L."/>
            <person name="Thornton R."/>
            <person name="Coyle M."/>
            <person name="Francisco L."/>
            <person name="Jackson L."/>
            <person name="Javaid M."/>
            <person name="Korchina V."/>
            <person name="Kovar C."/>
            <person name="Mata R."/>
            <person name="Mathew T."/>
            <person name="Ngo R."/>
            <person name="Nguyen L."/>
            <person name="Nguyen N."/>
            <person name="Okwuonu G."/>
            <person name="Ongeri F."/>
            <person name="Pham C."/>
            <person name="Simmons D."/>
            <person name="Wilczek-Boney K."/>
            <person name="Hale W."/>
            <person name="Jakkamsetti A."/>
            <person name="Pham P."/>
            <person name="Ruth R."/>
            <person name="San Lucas F."/>
            <person name="Warren J."/>
            <person name="Zhang J."/>
            <person name="Zhao Z."/>
            <person name="Zhou C."/>
            <person name="Zhu D."/>
            <person name="Lee S."/>
            <person name="Bess C."/>
            <person name="Blankenburg K."/>
            <person name="Forbes L."/>
            <person name="Fu Q."/>
            <person name="Gubbala S."/>
            <person name="Hirani K."/>
            <person name="Jayaseelan J.C."/>
            <person name="Lara F."/>
            <person name="Munidasa M."/>
            <person name="Palculict T."/>
            <person name="Patil S."/>
            <person name="Pu L.-L."/>
            <person name="Saada N."/>
            <person name="Tang L."/>
            <person name="Weissenberger G."/>
            <person name="Zhu Y."/>
            <person name="Hemphill L."/>
            <person name="Shang Y."/>
            <person name="Youmans B."/>
            <person name="Ayvaz T."/>
            <person name="Ross M."/>
            <person name="Santibanez J."/>
            <person name="Aqrawi P."/>
            <person name="Gross S."/>
            <person name="Joshi V."/>
            <person name="Fowler G."/>
            <person name="Nazareth L."/>
            <person name="Reid J."/>
            <person name="Worley K."/>
            <person name="Petrosino J."/>
            <person name="Highlander S."/>
            <person name="Gibbs R."/>
        </authorList>
    </citation>
    <scope>NUCLEOTIDE SEQUENCE [LARGE SCALE GENOMIC DNA]</scope>
    <source>
        <strain evidence="2 3">ATCC 51599</strain>
    </source>
</reference>
<proteinExistence type="predicted"/>
<keyword evidence="3" id="KW-1185">Reference proteome</keyword>
<dbReference type="AlphaFoldDB" id="E7S0M7"/>
<dbReference type="EMBL" id="AEQP01000023">
    <property type="protein sequence ID" value="EFV93801.1"/>
    <property type="molecule type" value="Genomic_DNA"/>
</dbReference>
<sequence length="61" mass="6801">MMLKMTYNPFNTAPPVRLLVKRTLRGSFWLFQMCPGHGTSVLSGVSRKGARRRSVGGFTEA</sequence>
<protein>
    <submittedName>
        <fullName evidence="2">Uncharacterized protein</fullName>
    </submittedName>
</protein>
<evidence type="ECO:0000313" key="3">
    <source>
        <dbReference type="Proteomes" id="UP000011021"/>
    </source>
</evidence>
<comment type="caution">
    <text evidence="2">The sequence shown here is derived from an EMBL/GenBank/DDBJ whole genome shotgun (WGS) entry which is preliminary data.</text>
</comment>
<feature type="region of interest" description="Disordered" evidence="1">
    <location>
        <begin position="42"/>
        <end position="61"/>
    </location>
</feature>
<evidence type="ECO:0000256" key="1">
    <source>
        <dbReference type="SAM" id="MobiDB-lite"/>
    </source>
</evidence>
<organism evidence="2 3">
    <name type="scientific">Lautropia mirabilis ATCC 51599</name>
    <dbReference type="NCBI Taxonomy" id="887898"/>
    <lineage>
        <taxon>Bacteria</taxon>
        <taxon>Pseudomonadati</taxon>
        <taxon>Pseudomonadota</taxon>
        <taxon>Betaproteobacteria</taxon>
        <taxon>Burkholderiales</taxon>
        <taxon>Burkholderiaceae</taxon>
        <taxon>Lautropia</taxon>
    </lineage>
</organism>
<dbReference type="HOGENOM" id="CLU_2916913_0_0_4"/>
<dbReference type="Proteomes" id="UP000011021">
    <property type="component" value="Unassembled WGS sequence"/>
</dbReference>
<gene>
    <name evidence="2" type="ORF">HMPREF0551_2491</name>
</gene>
<name>E7S0M7_9BURK</name>